<evidence type="ECO:0000256" key="2">
    <source>
        <dbReference type="ARBA" id="ARBA00022741"/>
    </source>
</evidence>
<evidence type="ECO:0000313" key="8">
    <source>
        <dbReference type="Proteomes" id="UP000683925"/>
    </source>
</evidence>
<dbReference type="OMA" id="MNDIYYF"/>
<evidence type="ECO:0000256" key="3">
    <source>
        <dbReference type="ARBA" id="ARBA00022777"/>
    </source>
</evidence>
<protein>
    <recommendedName>
        <fullName evidence="6">Protein kinase domain-containing protein</fullName>
    </recommendedName>
</protein>
<dbReference type="EMBL" id="CAJJDP010000012">
    <property type="protein sequence ID" value="CAD8141723.1"/>
    <property type="molecule type" value="Genomic_DNA"/>
</dbReference>
<feature type="binding site" evidence="5">
    <location>
        <position position="41"/>
    </location>
    <ligand>
        <name>ATP</name>
        <dbReference type="ChEBI" id="CHEBI:30616"/>
    </ligand>
</feature>
<dbReference type="Proteomes" id="UP000683925">
    <property type="component" value="Unassembled WGS sequence"/>
</dbReference>
<dbReference type="GO" id="GO:0005524">
    <property type="term" value="F:ATP binding"/>
    <property type="evidence" value="ECO:0007669"/>
    <property type="project" value="UniProtKB-UniRule"/>
</dbReference>
<dbReference type="SMART" id="SM00220">
    <property type="entry name" value="S_TKc"/>
    <property type="match status" value="1"/>
</dbReference>
<dbReference type="GO" id="GO:0004674">
    <property type="term" value="F:protein serine/threonine kinase activity"/>
    <property type="evidence" value="ECO:0007669"/>
    <property type="project" value="InterPro"/>
</dbReference>
<evidence type="ECO:0000313" key="7">
    <source>
        <dbReference type="EMBL" id="CAD8141723.1"/>
    </source>
</evidence>
<dbReference type="GO" id="GO:0005776">
    <property type="term" value="C:autophagosome"/>
    <property type="evidence" value="ECO:0007669"/>
    <property type="project" value="TreeGrafter"/>
</dbReference>
<dbReference type="AlphaFoldDB" id="A0A8S1SMJ0"/>
<accession>A0A8S1SMJ0</accession>
<dbReference type="PANTHER" id="PTHR24348">
    <property type="entry name" value="SERINE/THREONINE-PROTEIN KINASE UNC-51-RELATED"/>
    <property type="match status" value="1"/>
</dbReference>
<dbReference type="InterPro" id="IPR017441">
    <property type="entry name" value="Protein_kinase_ATP_BS"/>
</dbReference>
<name>A0A8S1SMJ0_PAROT</name>
<dbReference type="PANTHER" id="PTHR24348:SF22">
    <property type="entry name" value="NON-SPECIFIC SERINE_THREONINE PROTEIN KINASE"/>
    <property type="match status" value="1"/>
</dbReference>
<keyword evidence="8" id="KW-1185">Reference proteome</keyword>
<reference evidence="7" key="1">
    <citation type="submission" date="2021-01" db="EMBL/GenBank/DDBJ databases">
        <authorList>
            <consortium name="Genoscope - CEA"/>
            <person name="William W."/>
        </authorList>
    </citation>
    <scope>NUCLEOTIDE SEQUENCE</scope>
</reference>
<dbReference type="OrthoDB" id="2441994at2759"/>
<feature type="domain" description="Protein kinase" evidence="6">
    <location>
        <begin position="12"/>
        <end position="266"/>
    </location>
</feature>
<dbReference type="PROSITE" id="PS00108">
    <property type="entry name" value="PROTEIN_KINASE_ST"/>
    <property type="match status" value="1"/>
</dbReference>
<dbReference type="Pfam" id="PF00069">
    <property type="entry name" value="Pkinase"/>
    <property type="match status" value="1"/>
</dbReference>
<dbReference type="PROSITE" id="PS00107">
    <property type="entry name" value="PROTEIN_KINASE_ATP"/>
    <property type="match status" value="1"/>
</dbReference>
<dbReference type="GO" id="GO:0005829">
    <property type="term" value="C:cytosol"/>
    <property type="evidence" value="ECO:0007669"/>
    <property type="project" value="TreeGrafter"/>
</dbReference>
<sequence>MSKLYNKEINGYKFSKLIGKGAFGYVYQGNNLKTNEMVAIKVVEIERFKECDGLLGQLVQSEQNALRKVKSQYVVAFIDCFQDNQYNYLVMEYCDSGDLEEQIKNPNASLTEKDAIGILRQILKGLRDMHAALIIHRDLKLANILIHNHSIYKIADLGFSKILQNETDLSCLQLGSLYTMAPEIYNSNSYGLSSDMFSVGVIFYQILFGRFPFSQSDYELETQPIIDFTMNKIPVSEASKDLIKRMLQFDPQKRIKFEEIAKHKVFEKEIFNQTSRIQLQSSKVSMDEHIQFYQREGNKIEKQNQQEIQATKARMVSNKKQSDINQYLQQQQIQSIQKQKIDKNIISGEFSLPANSKKKNEMNQKINHFNNTMNDIYYFSNTIQEIFQIQMRAHYAAVILCYQVKIMTARIQEQMQDQIQIHNGDTDLEFDLTQIKQILELAEQLYMVIDFQLQDIAQQQIQSGDVRIQEMLKDQTSKKQLNDNLYNEINALITKENNQITYVLYHMIKCCEYCFMLNKQYKEIQLDINNFDIKNSKLIHPNQNDIKLEFKKILEYDQY</sequence>
<evidence type="ECO:0000256" key="1">
    <source>
        <dbReference type="ARBA" id="ARBA00022679"/>
    </source>
</evidence>
<gene>
    <name evidence="7" type="ORF">POCTA_138.1.T0130103</name>
</gene>
<dbReference type="GO" id="GO:0010506">
    <property type="term" value="P:regulation of autophagy"/>
    <property type="evidence" value="ECO:0007669"/>
    <property type="project" value="InterPro"/>
</dbReference>
<comment type="caution">
    <text evidence="7">The sequence shown here is derived from an EMBL/GenBank/DDBJ whole genome shotgun (WGS) entry which is preliminary data.</text>
</comment>
<dbReference type="InterPro" id="IPR008271">
    <property type="entry name" value="Ser/Thr_kinase_AS"/>
</dbReference>
<evidence type="ECO:0000259" key="6">
    <source>
        <dbReference type="PROSITE" id="PS50011"/>
    </source>
</evidence>
<dbReference type="InterPro" id="IPR045269">
    <property type="entry name" value="Atg1-like"/>
</dbReference>
<dbReference type="GO" id="GO:0000407">
    <property type="term" value="C:phagophore assembly site"/>
    <property type="evidence" value="ECO:0007669"/>
    <property type="project" value="TreeGrafter"/>
</dbReference>
<dbReference type="FunFam" id="1.10.510.10:FF:001266">
    <property type="entry name" value="Protein kinase, putative"/>
    <property type="match status" value="1"/>
</dbReference>
<keyword evidence="4 5" id="KW-0067">ATP-binding</keyword>
<dbReference type="GO" id="GO:0000045">
    <property type="term" value="P:autophagosome assembly"/>
    <property type="evidence" value="ECO:0007669"/>
    <property type="project" value="TreeGrafter"/>
</dbReference>
<organism evidence="7 8">
    <name type="scientific">Paramecium octaurelia</name>
    <dbReference type="NCBI Taxonomy" id="43137"/>
    <lineage>
        <taxon>Eukaryota</taxon>
        <taxon>Sar</taxon>
        <taxon>Alveolata</taxon>
        <taxon>Ciliophora</taxon>
        <taxon>Intramacronucleata</taxon>
        <taxon>Oligohymenophorea</taxon>
        <taxon>Peniculida</taxon>
        <taxon>Parameciidae</taxon>
        <taxon>Paramecium</taxon>
    </lineage>
</organism>
<dbReference type="GO" id="GO:0016020">
    <property type="term" value="C:membrane"/>
    <property type="evidence" value="ECO:0007669"/>
    <property type="project" value="TreeGrafter"/>
</dbReference>
<evidence type="ECO:0000256" key="4">
    <source>
        <dbReference type="ARBA" id="ARBA00022840"/>
    </source>
</evidence>
<keyword evidence="3" id="KW-0418">Kinase</keyword>
<proteinExistence type="predicted"/>
<keyword evidence="2 5" id="KW-0547">Nucleotide-binding</keyword>
<dbReference type="PROSITE" id="PS50011">
    <property type="entry name" value="PROTEIN_KINASE_DOM"/>
    <property type="match status" value="1"/>
</dbReference>
<evidence type="ECO:0000256" key="5">
    <source>
        <dbReference type="PROSITE-ProRule" id="PRU10141"/>
    </source>
</evidence>
<keyword evidence="1" id="KW-0808">Transferase</keyword>
<dbReference type="InterPro" id="IPR000719">
    <property type="entry name" value="Prot_kinase_dom"/>
</dbReference>